<accession>A0A7J6MNP4</accession>
<dbReference type="OrthoDB" id="25826at2759"/>
<proteinExistence type="predicted"/>
<dbReference type="GO" id="GO:0016491">
    <property type="term" value="F:oxidoreductase activity"/>
    <property type="evidence" value="ECO:0007669"/>
    <property type="project" value="UniProtKB-KW"/>
</dbReference>
<evidence type="ECO:0000259" key="3">
    <source>
        <dbReference type="PROSITE" id="PS51349"/>
    </source>
</evidence>
<dbReference type="InterPro" id="IPR037396">
    <property type="entry name" value="FMN_HAD"/>
</dbReference>
<comment type="caution">
    <text evidence="4">The sequence shown here is derived from an EMBL/GenBank/DDBJ whole genome shotgun (WGS) entry which is preliminary data.</text>
</comment>
<dbReference type="Pfam" id="PF01070">
    <property type="entry name" value="FMN_dh"/>
    <property type="match status" value="1"/>
</dbReference>
<dbReference type="Proteomes" id="UP000591131">
    <property type="component" value="Unassembled WGS sequence"/>
</dbReference>
<evidence type="ECO:0000313" key="5">
    <source>
        <dbReference type="Proteomes" id="UP000591131"/>
    </source>
</evidence>
<dbReference type="PANTHER" id="PTHR10578">
    <property type="entry name" value="S -2-HYDROXY-ACID OXIDASE-RELATED"/>
    <property type="match status" value="1"/>
</dbReference>
<name>A0A7J6MNP4_PERCH</name>
<dbReference type="PANTHER" id="PTHR10578:SF148">
    <property type="entry name" value="L-LACTATE DEHYDROGENASE (CYTOCHROME)"/>
    <property type="match status" value="1"/>
</dbReference>
<keyword evidence="2" id="KW-0560">Oxidoreductase</keyword>
<dbReference type="AlphaFoldDB" id="A0A7J6MNP4"/>
<dbReference type="EMBL" id="JAAPAO010000088">
    <property type="protein sequence ID" value="KAF4673208.1"/>
    <property type="molecule type" value="Genomic_DNA"/>
</dbReference>
<dbReference type="SUPFAM" id="SSF51395">
    <property type="entry name" value="FMN-linked oxidoreductases"/>
    <property type="match status" value="1"/>
</dbReference>
<dbReference type="InterPro" id="IPR008259">
    <property type="entry name" value="FMN_hydac_DH_AS"/>
</dbReference>
<dbReference type="Gene3D" id="3.20.20.70">
    <property type="entry name" value="Aldolase class I"/>
    <property type="match status" value="1"/>
</dbReference>
<sequence>MEKLAGLDTVGDIWKEAMIGSNYPSNHPVYEERVVWQLLQHKDLRRAQSLIRELPYTAKRERWQALCSLADGHPEEAADALVNAILLSLEEHDIEVRAECLAHLGRLPEDLVRRAVAEISRTAVLDKSDAAEKNQARLVGDVPDMVAAKNQTTVDHSEELLRFMLNRPTVGASETIERAARATALTSGPRYHRHTTAAALAALERAVKEKSIPGIHTSLVRIRNAIRRVSQDGEGSWQQRATGNELSEAVKSVLIEGGVNSDCVGRILRALGCDVDGGKAADDNDDDDPFIGGNGRESLCDRPGNLDMTNTYLAGGTPVWGFPEPVRIAGLDGRISSSSAYSCGPEFEVTGETCPQRREPTVHMMLNAMDFKLVAKGKLPQESWDYLYSGAGDEFTFQENEAMFSRIAFVPRVLRNVTNVTCTTTVLGNAFDVPFYVTGMAMGKLFHEDGEKCMASGVSKCGVAMGYMVPTLASCGLRSIVSSMGPALPRWYQLCAHPDASVTDKMITRIINSDFTAMFITVDCPGVGLRERDMRHKVAQNGGPQVAGYSIAVSKYLALGMDWDTVAELAKSTKTKAQGRGKDIDIFIKGISAPADAVKAYTERDRLSIRGIVISNHGARQIDTMKSAVQLLYECTRALKKAGWRGREDPQFSVFMDGGVRRGTDVLKCVALGARAVGTGRPFMTAMAAFGEEGIARFVRILHEEIITTMRLLGCHSLEELTEDFLDTRALDFPLRGYIRSYL</sequence>
<dbReference type="PROSITE" id="PS00557">
    <property type="entry name" value="FMN_HYDROXY_ACID_DH_1"/>
    <property type="match status" value="1"/>
</dbReference>
<evidence type="ECO:0000256" key="1">
    <source>
        <dbReference type="ARBA" id="ARBA00001917"/>
    </source>
</evidence>
<evidence type="ECO:0000256" key="2">
    <source>
        <dbReference type="ARBA" id="ARBA00023002"/>
    </source>
</evidence>
<dbReference type="InterPro" id="IPR000262">
    <property type="entry name" value="FMN-dep_DH"/>
</dbReference>
<keyword evidence="5" id="KW-1185">Reference proteome</keyword>
<comment type="cofactor">
    <cofactor evidence="1">
        <name>FMN</name>
        <dbReference type="ChEBI" id="CHEBI:58210"/>
    </cofactor>
</comment>
<dbReference type="PROSITE" id="PS51349">
    <property type="entry name" value="FMN_HYDROXY_ACID_DH_2"/>
    <property type="match status" value="1"/>
</dbReference>
<protein>
    <submittedName>
        <fullName evidence="4">Cytochrome b2, mitochondrial</fullName>
    </submittedName>
</protein>
<dbReference type="InterPro" id="IPR013785">
    <property type="entry name" value="Aldolase_TIM"/>
</dbReference>
<feature type="domain" description="FMN hydroxy acid dehydrogenase" evidence="3">
    <location>
        <begin position="360"/>
        <end position="731"/>
    </location>
</feature>
<evidence type="ECO:0000313" key="4">
    <source>
        <dbReference type="EMBL" id="KAF4673208.1"/>
    </source>
</evidence>
<reference evidence="4 5" key="1">
    <citation type="submission" date="2020-04" db="EMBL/GenBank/DDBJ databases">
        <title>Perkinsus chesapeaki whole genome sequence.</title>
        <authorList>
            <person name="Bogema D.R."/>
        </authorList>
    </citation>
    <scope>NUCLEOTIDE SEQUENCE [LARGE SCALE GENOMIC DNA]</scope>
    <source>
        <strain evidence="4">ATCC PRA-425</strain>
    </source>
</reference>
<gene>
    <name evidence="4" type="primary">CYB2_2</name>
    <name evidence="4" type="ORF">FOL47_010828</name>
</gene>
<organism evidence="4 5">
    <name type="scientific">Perkinsus chesapeaki</name>
    <name type="common">Clam parasite</name>
    <name type="synonym">Perkinsus andrewsi</name>
    <dbReference type="NCBI Taxonomy" id="330153"/>
    <lineage>
        <taxon>Eukaryota</taxon>
        <taxon>Sar</taxon>
        <taxon>Alveolata</taxon>
        <taxon>Perkinsozoa</taxon>
        <taxon>Perkinsea</taxon>
        <taxon>Perkinsida</taxon>
        <taxon>Perkinsidae</taxon>
        <taxon>Perkinsus</taxon>
    </lineage>
</organism>